<feature type="domain" description="ABC transporter" evidence="4">
    <location>
        <begin position="33"/>
        <end position="97"/>
    </location>
</feature>
<dbReference type="PANTHER" id="PTHR42711">
    <property type="entry name" value="ABC TRANSPORTER ATP-BINDING PROTEIN"/>
    <property type="match status" value="1"/>
</dbReference>
<evidence type="ECO:0000313" key="6">
    <source>
        <dbReference type="Proteomes" id="UP000632766"/>
    </source>
</evidence>
<dbReference type="RefSeq" id="WP_198127902.1">
    <property type="nucleotide sequence ID" value="NZ_JAECZC010000086.1"/>
</dbReference>
<dbReference type="AlphaFoldDB" id="A0A8J7L9Z5"/>
<dbReference type="InterPro" id="IPR050763">
    <property type="entry name" value="ABC_transporter_ATP-binding"/>
</dbReference>
<dbReference type="InterPro" id="IPR003439">
    <property type="entry name" value="ABC_transporter-like_ATP-bd"/>
</dbReference>
<dbReference type="SUPFAM" id="SSF52540">
    <property type="entry name" value="P-loop containing nucleoside triphosphate hydrolases"/>
    <property type="match status" value="1"/>
</dbReference>
<evidence type="ECO:0000313" key="5">
    <source>
        <dbReference type="EMBL" id="MBH8566134.1"/>
    </source>
</evidence>
<keyword evidence="2" id="KW-0547">Nucleotide-binding</keyword>
<dbReference type="InterPro" id="IPR027417">
    <property type="entry name" value="P-loop_NTPase"/>
</dbReference>
<evidence type="ECO:0000259" key="4">
    <source>
        <dbReference type="Pfam" id="PF00005"/>
    </source>
</evidence>
<comment type="caution">
    <text evidence="5">The sequence shown here is derived from an EMBL/GenBank/DDBJ whole genome shotgun (WGS) entry which is preliminary data.</text>
</comment>
<dbReference type="EMBL" id="JAECZC010000086">
    <property type="protein sequence ID" value="MBH8566134.1"/>
    <property type="molecule type" value="Genomic_DNA"/>
</dbReference>
<dbReference type="PANTHER" id="PTHR42711:SF1">
    <property type="entry name" value="ABC-TRANSPORT PROTEIN, ATP-BINDING COMPONENT"/>
    <property type="match status" value="1"/>
</dbReference>
<evidence type="ECO:0000256" key="1">
    <source>
        <dbReference type="ARBA" id="ARBA00022448"/>
    </source>
</evidence>
<evidence type="ECO:0000256" key="2">
    <source>
        <dbReference type="ARBA" id="ARBA00022741"/>
    </source>
</evidence>
<accession>A0A8J7L9Z5</accession>
<sequence length="108" mass="11795">MIAAVELENLCKKFTLSGGWGRNHTHTEIVAVDDISLSVPDGQAIAFIGPNGAGKSTTIKMLTGILQPTSGTARLLGLNPWRNRRELAYQMGVVFGQRSDRYLGFMRC</sequence>
<proteinExistence type="predicted"/>
<evidence type="ECO:0000256" key="3">
    <source>
        <dbReference type="ARBA" id="ARBA00022840"/>
    </source>
</evidence>
<dbReference type="Gene3D" id="3.40.50.300">
    <property type="entry name" value="P-loop containing nucleotide triphosphate hydrolases"/>
    <property type="match status" value="1"/>
</dbReference>
<dbReference type="Pfam" id="PF00005">
    <property type="entry name" value="ABC_tran"/>
    <property type="match status" value="1"/>
</dbReference>
<organism evidence="5 6">
    <name type="scientific">Amazonocrinis nigriterrae CENA67</name>
    <dbReference type="NCBI Taxonomy" id="2794033"/>
    <lineage>
        <taxon>Bacteria</taxon>
        <taxon>Bacillati</taxon>
        <taxon>Cyanobacteriota</taxon>
        <taxon>Cyanophyceae</taxon>
        <taxon>Nostocales</taxon>
        <taxon>Nostocaceae</taxon>
        <taxon>Amazonocrinis</taxon>
        <taxon>Amazonocrinis nigriterrae</taxon>
    </lineage>
</organism>
<dbReference type="Proteomes" id="UP000632766">
    <property type="component" value="Unassembled WGS sequence"/>
</dbReference>
<dbReference type="GO" id="GO:0016887">
    <property type="term" value="F:ATP hydrolysis activity"/>
    <property type="evidence" value="ECO:0007669"/>
    <property type="project" value="InterPro"/>
</dbReference>
<reference evidence="5 6" key="1">
    <citation type="journal article" date="2021" name="Int. J. Syst. Evol. Microbiol.">
        <title>Amazonocrinis nigriterrae gen. nov., sp. nov., Atlanticothrix silvestris gen. nov., sp. nov. and Dendronalium phyllosphericum gen. nov., sp. nov., nostocacean cyanobacteria from Brazilian environments.</title>
        <authorList>
            <person name="Alvarenga D.O."/>
            <person name="Andreote A.P.D."/>
            <person name="Branco L.H.Z."/>
            <person name="Delbaje E."/>
            <person name="Cruz R.B."/>
            <person name="Varani A.M."/>
            <person name="Fiore M.F."/>
        </authorList>
    </citation>
    <scope>NUCLEOTIDE SEQUENCE [LARGE SCALE GENOMIC DNA]</scope>
    <source>
        <strain evidence="5 6">CENA67</strain>
    </source>
</reference>
<keyword evidence="3 5" id="KW-0067">ATP-binding</keyword>
<dbReference type="GO" id="GO:0005524">
    <property type="term" value="F:ATP binding"/>
    <property type="evidence" value="ECO:0007669"/>
    <property type="project" value="UniProtKB-KW"/>
</dbReference>
<protein>
    <submittedName>
        <fullName evidence="5">ATP-binding cassette domain-containing protein</fullName>
    </submittedName>
</protein>
<keyword evidence="1" id="KW-0813">Transport</keyword>
<keyword evidence="6" id="KW-1185">Reference proteome</keyword>
<gene>
    <name evidence="5" type="ORF">I8748_28925</name>
</gene>
<name>A0A8J7L9Z5_9NOST</name>